<comment type="caution">
    <text evidence="5">The sequence shown here is derived from an EMBL/GenBank/DDBJ whole genome shotgun (WGS) entry which is preliminary data.</text>
</comment>
<evidence type="ECO:0000313" key="5">
    <source>
        <dbReference type="EMBL" id="PPE69303.1"/>
    </source>
</evidence>
<gene>
    <name evidence="5" type="ORF">C1702_12460</name>
</gene>
<proteinExistence type="predicted"/>
<keyword evidence="2" id="KW-0238">DNA-binding</keyword>
<dbReference type="EMBL" id="PSNY01000013">
    <property type="protein sequence ID" value="PPE69303.1"/>
    <property type="molecule type" value="Genomic_DNA"/>
</dbReference>
<feature type="domain" description="HTH araC/xylS-type" evidence="4">
    <location>
        <begin position="195"/>
        <end position="278"/>
    </location>
</feature>
<accession>A0A2S5T2U8</accession>
<dbReference type="AlphaFoldDB" id="A0A2S5T2U8"/>
<dbReference type="InterPro" id="IPR009057">
    <property type="entry name" value="Homeodomain-like_sf"/>
</dbReference>
<keyword evidence="1" id="KW-0805">Transcription regulation</keyword>
<dbReference type="SMART" id="SM00342">
    <property type="entry name" value="HTH_ARAC"/>
    <property type="match status" value="1"/>
</dbReference>
<dbReference type="Pfam" id="PF12833">
    <property type="entry name" value="HTH_18"/>
    <property type="match status" value="1"/>
</dbReference>
<keyword evidence="3" id="KW-0804">Transcription</keyword>
<dbReference type="PANTHER" id="PTHR46796">
    <property type="entry name" value="HTH-TYPE TRANSCRIPTIONAL ACTIVATOR RHAS-RELATED"/>
    <property type="match status" value="1"/>
</dbReference>
<dbReference type="OrthoDB" id="9809338at2"/>
<protein>
    <recommendedName>
        <fullName evidence="4">HTH araC/xylS-type domain-containing protein</fullName>
    </recommendedName>
</protein>
<evidence type="ECO:0000256" key="3">
    <source>
        <dbReference type="ARBA" id="ARBA00023163"/>
    </source>
</evidence>
<dbReference type="PANTHER" id="PTHR46796:SF15">
    <property type="entry name" value="BLL1074 PROTEIN"/>
    <property type="match status" value="1"/>
</dbReference>
<dbReference type="Proteomes" id="UP000239406">
    <property type="component" value="Unassembled WGS sequence"/>
</dbReference>
<evidence type="ECO:0000256" key="2">
    <source>
        <dbReference type="ARBA" id="ARBA00023125"/>
    </source>
</evidence>
<dbReference type="GO" id="GO:0003700">
    <property type="term" value="F:DNA-binding transcription factor activity"/>
    <property type="evidence" value="ECO:0007669"/>
    <property type="project" value="InterPro"/>
</dbReference>
<dbReference type="SUPFAM" id="SSF46689">
    <property type="entry name" value="Homeodomain-like"/>
    <property type="match status" value="1"/>
</dbReference>
<dbReference type="GO" id="GO:0043565">
    <property type="term" value="F:sequence-specific DNA binding"/>
    <property type="evidence" value="ECO:0007669"/>
    <property type="project" value="InterPro"/>
</dbReference>
<organism evidence="5 6">
    <name type="scientific">Caldimonas thermodepolymerans</name>
    <dbReference type="NCBI Taxonomy" id="215580"/>
    <lineage>
        <taxon>Bacteria</taxon>
        <taxon>Pseudomonadati</taxon>
        <taxon>Pseudomonadota</taxon>
        <taxon>Betaproteobacteria</taxon>
        <taxon>Burkholderiales</taxon>
        <taxon>Sphaerotilaceae</taxon>
        <taxon>Caldimonas</taxon>
    </lineage>
</organism>
<sequence>MGLHDTRCAVAPAPAFHNRPRTPPCAPAMPTLRLPVPADLRPWVLNLRIDEVPAGTLNRFPAMVEGLVVVIVEGIVATLHGPALQGPRGLLAGPRSVPMTSLTVQRLRTVSALLHPAAVARLAGCAAQQLRDLQVDLADLWPAAWSTALQRLAQARRDRERVAVLLDVLRRQLAAGGPDTRARALALYRHTALPLRTAASRLGWSERHTERLFLAELGLAPKQFQRVQRFEQTLLRALQAPAMPLAELAVAGGYADQAHMSHEFRRLSGEAPGQLLQRLRANDPEHWPIVHGWQFAASPSPRA</sequence>
<dbReference type="InterPro" id="IPR050204">
    <property type="entry name" value="AraC_XylS_family_regulators"/>
</dbReference>
<keyword evidence="6" id="KW-1185">Reference proteome</keyword>
<evidence type="ECO:0000313" key="6">
    <source>
        <dbReference type="Proteomes" id="UP000239406"/>
    </source>
</evidence>
<dbReference type="Gene3D" id="1.10.10.60">
    <property type="entry name" value="Homeodomain-like"/>
    <property type="match status" value="1"/>
</dbReference>
<evidence type="ECO:0000256" key="1">
    <source>
        <dbReference type="ARBA" id="ARBA00023015"/>
    </source>
</evidence>
<name>A0A2S5T2U8_9BURK</name>
<reference evidence="5 6" key="1">
    <citation type="submission" date="2018-02" db="EMBL/GenBank/DDBJ databases">
        <title>Reclassifiation of [Polyangium] brachysporum DSM 7029 as Guopingzhaonella breviflexa gen. nov., sp. nov., a member of the family Comamonadaceae.</title>
        <authorList>
            <person name="Tang B."/>
        </authorList>
    </citation>
    <scope>NUCLEOTIDE SEQUENCE [LARGE SCALE GENOMIC DNA]</scope>
    <source>
        <strain evidence="5 6">DSM 15344</strain>
    </source>
</reference>
<dbReference type="InterPro" id="IPR018060">
    <property type="entry name" value="HTH_AraC"/>
</dbReference>
<dbReference type="PROSITE" id="PS01124">
    <property type="entry name" value="HTH_ARAC_FAMILY_2"/>
    <property type="match status" value="1"/>
</dbReference>
<evidence type="ECO:0000259" key="4">
    <source>
        <dbReference type="PROSITE" id="PS01124"/>
    </source>
</evidence>